<evidence type="ECO:0000313" key="2">
    <source>
        <dbReference type="EMBL" id="GAA4229278.1"/>
    </source>
</evidence>
<dbReference type="RefSeq" id="WP_344893723.1">
    <property type="nucleotide sequence ID" value="NZ_BAABAS010000005.1"/>
</dbReference>
<name>A0ABP8BX49_9ACTN</name>
<gene>
    <name evidence="2" type="ORF">GCM10022254_21340</name>
</gene>
<reference evidence="3" key="1">
    <citation type="journal article" date="2019" name="Int. J. Syst. Evol. Microbiol.">
        <title>The Global Catalogue of Microorganisms (GCM) 10K type strain sequencing project: providing services to taxonomists for standard genome sequencing and annotation.</title>
        <authorList>
            <consortium name="The Broad Institute Genomics Platform"/>
            <consortium name="The Broad Institute Genome Sequencing Center for Infectious Disease"/>
            <person name="Wu L."/>
            <person name="Ma J."/>
        </authorList>
    </citation>
    <scope>NUCLEOTIDE SEQUENCE [LARGE SCALE GENOMIC DNA]</scope>
    <source>
        <strain evidence="3">JCM 17440</strain>
    </source>
</reference>
<keyword evidence="1" id="KW-0732">Signal</keyword>
<evidence type="ECO:0008006" key="4">
    <source>
        <dbReference type="Google" id="ProtNLM"/>
    </source>
</evidence>
<evidence type="ECO:0000313" key="3">
    <source>
        <dbReference type="Proteomes" id="UP001501710"/>
    </source>
</evidence>
<dbReference type="Proteomes" id="UP001501710">
    <property type="component" value="Unassembled WGS sequence"/>
</dbReference>
<dbReference type="PROSITE" id="PS51257">
    <property type="entry name" value="PROKAR_LIPOPROTEIN"/>
    <property type="match status" value="1"/>
</dbReference>
<proteinExistence type="predicted"/>
<feature type="signal peptide" evidence="1">
    <location>
        <begin position="1"/>
        <end position="19"/>
    </location>
</feature>
<evidence type="ECO:0000256" key="1">
    <source>
        <dbReference type="SAM" id="SignalP"/>
    </source>
</evidence>
<feature type="chain" id="PRO_5046806850" description="Secreted protein" evidence="1">
    <location>
        <begin position="20"/>
        <end position="170"/>
    </location>
</feature>
<keyword evidence="3" id="KW-1185">Reference proteome</keyword>
<organism evidence="2 3">
    <name type="scientific">Actinomadura meridiana</name>
    <dbReference type="NCBI Taxonomy" id="559626"/>
    <lineage>
        <taxon>Bacteria</taxon>
        <taxon>Bacillati</taxon>
        <taxon>Actinomycetota</taxon>
        <taxon>Actinomycetes</taxon>
        <taxon>Streptosporangiales</taxon>
        <taxon>Thermomonosporaceae</taxon>
        <taxon>Actinomadura</taxon>
    </lineage>
</organism>
<sequence>MTVPLARSVALAAALLALAACGTEGNGAGHPCTDVGSRPGLSLTVPPPEAARTASASLRVCWDDTCHEPRIELRSATWTVSKNCDADADASTVCSASSSPDAGKFGFANVQGLPTEPVQVTLRLRDVHGRTFFDRRVDLIPEATRPNGPGCDVGAPQAGLTIVHGEVTVL</sequence>
<dbReference type="EMBL" id="BAABAS010000005">
    <property type="protein sequence ID" value="GAA4229278.1"/>
    <property type="molecule type" value="Genomic_DNA"/>
</dbReference>
<comment type="caution">
    <text evidence="2">The sequence shown here is derived from an EMBL/GenBank/DDBJ whole genome shotgun (WGS) entry which is preliminary data.</text>
</comment>
<protein>
    <recommendedName>
        <fullName evidence="4">Secreted protein</fullName>
    </recommendedName>
</protein>
<accession>A0ABP8BX49</accession>